<feature type="domain" description="ABC transmembrane type-1" evidence="9">
    <location>
        <begin position="1"/>
        <end position="159"/>
    </location>
</feature>
<feature type="transmembrane region" description="Helical" evidence="8">
    <location>
        <begin position="7"/>
        <end position="29"/>
    </location>
</feature>
<dbReference type="InterPro" id="IPR000515">
    <property type="entry name" value="MetI-like"/>
</dbReference>
<dbReference type="Gene3D" id="1.10.3720.10">
    <property type="entry name" value="MetI-like"/>
    <property type="match status" value="1"/>
</dbReference>
<comment type="caution">
    <text evidence="10">The sequence shown here is derived from an EMBL/GenBank/DDBJ whole genome shotgun (WGS) entry which is preliminary data.</text>
</comment>
<reference evidence="10" key="1">
    <citation type="submission" date="2019-08" db="EMBL/GenBank/DDBJ databases">
        <authorList>
            <person name="Kucharzyk K."/>
            <person name="Murdoch R.W."/>
            <person name="Higgins S."/>
            <person name="Loffler F."/>
        </authorList>
    </citation>
    <scope>NUCLEOTIDE SEQUENCE</scope>
</reference>
<dbReference type="AlphaFoldDB" id="A0A645I8X7"/>
<keyword evidence="4" id="KW-1003">Cell membrane</keyword>
<keyword evidence="5 8" id="KW-0812">Transmembrane</keyword>
<evidence type="ECO:0000313" key="10">
    <source>
        <dbReference type="EMBL" id="MPN43863.1"/>
    </source>
</evidence>
<dbReference type="EMBL" id="VSSQ01102552">
    <property type="protein sequence ID" value="MPN43863.1"/>
    <property type="molecule type" value="Genomic_DNA"/>
</dbReference>
<feature type="transmembrane region" description="Helical" evidence="8">
    <location>
        <begin position="35"/>
        <end position="61"/>
    </location>
</feature>
<feature type="transmembrane region" description="Helical" evidence="8">
    <location>
        <begin position="140"/>
        <end position="159"/>
    </location>
</feature>
<organism evidence="10">
    <name type="scientific">bioreactor metagenome</name>
    <dbReference type="NCBI Taxonomy" id="1076179"/>
    <lineage>
        <taxon>unclassified sequences</taxon>
        <taxon>metagenomes</taxon>
        <taxon>ecological metagenomes</taxon>
    </lineage>
</organism>
<gene>
    <name evidence="10" type="primary">potH_12</name>
    <name evidence="10" type="ORF">SDC9_191424</name>
</gene>
<evidence type="ECO:0000256" key="4">
    <source>
        <dbReference type="ARBA" id="ARBA00022475"/>
    </source>
</evidence>
<evidence type="ECO:0000256" key="8">
    <source>
        <dbReference type="SAM" id="Phobius"/>
    </source>
</evidence>
<keyword evidence="7 8" id="KW-0472">Membrane</keyword>
<keyword evidence="6 8" id="KW-1133">Transmembrane helix</keyword>
<proteinExistence type="inferred from homology"/>
<comment type="subcellular location">
    <subcellularLocation>
        <location evidence="1">Cell membrane</location>
        <topology evidence="1">Multi-pass membrane protein</topology>
    </subcellularLocation>
</comment>
<sequence length="171" mass="18850">MNFLARTYAWMSLLETNGIINTFLGFFGIEPLSMLYTSGAVVLGMVYNYLPFMVFPIFTVLRKLDPSLLEAAEDLGANPLKTFMKVIFPLSLPGVLSGITMVFMPAVTTFVISQLLGGGQFTLIGNLIQQQYLRNYDWGFGSSLSIILMIIILLSMGLISRSNTNEEGGIL</sequence>
<dbReference type="PANTHER" id="PTHR42929:SF1">
    <property type="entry name" value="INNER MEMBRANE ABC TRANSPORTER PERMEASE PROTEIN YDCU-RELATED"/>
    <property type="match status" value="1"/>
</dbReference>
<dbReference type="SUPFAM" id="SSF161098">
    <property type="entry name" value="MetI-like"/>
    <property type="match status" value="1"/>
</dbReference>
<dbReference type="Pfam" id="PF00528">
    <property type="entry name" value="BPD_transp_1"/>
    <property type="match status" value="1"/>
</dbReference>
<evidence type="ECO:0000256" key="2">
    <source>
        <dbReference type="ARBA" id="ARBA00007069"/>
    </source>
</evidence>
<dbReference type="InterPro" id="IPR035906">
    <property type="entry name" value="MetI-like_sf"/>
</dbReference>
<dbReference type="PANTHER" id="PTHR42929">
    <property type="entry name" value="INNER MEMBRANE ABC TRANSPORTER PERMEASE PROTEIN YDCU-RELATED-RELATED"/>
    <property type="match status" value="1"/>
</dbReference>
<evidence type="ECO:0000259" key="9">
    <source>
        <dbReference type="PROSITE" id="PS50928"/>
    </source>
</evidence>
<protein>
    <submittedName>
        <fullName evidence="10">Putrescine transport system permease protein PotH</fullName>
    </submittedName>
</protein>
<feature type="transmembrane region" description="Helical" evidence="8">
    <location>
        <begin position="82"/>
        <end position="104"/>
    </location>
</feature>
<accession>A0A645I8X7</accession>
<evidence type="ECO:0000256" key="6">
    <source>
        <dbReference type="ARBA" id="ARBA00022989"/>
    </source>
</evidence>
<evidence type="ECO:0000256" key="7">
    <source>
        <dbReference type="ARBA" id="ARBA00023136"/>
    </source>
</evidence>
<keyword evidence="3" id="KW-0813">Transport</keyword>
<dbReference type="GO" id="GO:0005886">
    <property type="term" value="C:plasma membrane"/>
    <property type="evidence" value="ECO:0007669"/>
    <property type="project" value="UniProtKB-SubCell"/>
</dbReference>
<dbReference type="CDD" id="cd06261">
    <property type="entry name" value="TM_PBP2"/>
    <property type="match status" value="1"/>
</dbReference>
<evidence type="ECO:0000256" key="5">
    <source>
        <dbReference type="ARBA" id="ARBA00022692"/>
    </source>
</evidence>
<dbReference type="PROSITE" id="PS50928">
    <property type="entry name" value="ABC_TM1"/>
    <property type="match status" value="1"/>
</dbReference>
<comment type="similarity">
    <text evidence="2">Belongs to the binding-protein-dependent transport system permease family. CysTW subfamily.</text>
</comment>
<name>A0A645I8X7_9ZZZZ</name>
<evidence type="ECO:0000256" key="1">
    <source>
        <dbReference type="ARBA" id="ARBA00004651"/>
    </source>
</evidence>
<dbReference type="GO" id="GO:0055085">
    <property type="term" value="P:transmembrane transport"/>
    <property type="evidence" value="ECO:0007669"/>
    <property type="project" value="InterPro"/>
</dbReference>
<evidence type="ECO:0000256" key="3">
    <source>
        <dbReference type="ARBA" id="ARBA00022448"/>
    </source>
</evidence>